<evidence type="ECO:0000313" key="1">
    <source>
        <dbReference type="EMBL" id="OUQ34267.1"/>
    </source>
</evidence>
<reference evidence="1 2" key="1">
    <citation type="journal article" date="2018" name="BMC Genomics">
        <title>Whole genome sequencing and function prediction of 133 gut anaerobes isolated from chicken caecum in pure cultures.</title>
        <authorList>
            <person name="Medvecky M."/>
            <person name="Cejkova D."/>
            <person name="Polansky O."/>
            <person name="Karasova D."/>
            <person name="Kubasova T."/>
            <person name="Cizek A."/>
            <person name="Rychlik I."/>
        </authorList>
    </citation>
    <scope>NUCLEOTIDE SEQUENCE [LARGE SCALE GENOMIC DNA]</scope>
    <source>
        <strain evidence="1 2">An13</strain>
    </source>
</reference>
<keyword evidence="2" id="KW-1185">Reference proteome</keyword>
<dbReference type="OrthoDB" id="9875990at2"/>
<accession>A0A1Y4SWE5</accession>
<dbReference type="RefSeq" id="WP_087358088.1">
    <property type="nucleotide sequence ID" value="NZ_NFLJ01000018.1"/>
</dbReference>
<dbReference type="AlphaFoldDB" id="A0A1Y4SWE5"/>
<dbReference type="EMBL" id="NFLJ01000018">
    <property type="protein sequence ID" value="OUQ34267.1"/>
    <property type="molecule type" value="Genomic_DNA"/>
</dbReference>
<organism evidence="1 2">
    <name type="scientific">Massilimicrobiota timonensis</name>
    <dbReference type="NCBI Taxonomy" id="1776392"/>
    <lineage>
        <taxon>Bacteria</taxon>
        <taxon>Bacillati</taxon>
        <taxon>Bacillota</taxon>
        <taxon>Erysipelotrichia</taxon>
        <taxon>Erysipelotrichales</taxon>
        <taxon>Erysipelotrichaceae</taxon>
        <taxon>Massilimicrobiota</taxon>
    </lineage>
</organism>
<sequence>MIFGNDSKAIPLYQSLSIDFQKNIQSYLVGLRTLSIYERWIEHHEKEALMIDQKLEAHQSSYPYSVEIEMQQALIQNINSLRTIDFVDL</sequence>
<evidence type="ECO:0000313" key="2">
    <source>
        <dbReference type="Proteomes" id="UP000195305"/>
    </source>
</evidence>
<comment type="caution">
    <text evidence="1">The sequence shown here is derived from an EMBL/GenBank/DDBJ whole genome shotgun (WGS) entry which is preliminary data.</text>
</comment>
<name>A0A1Y4SWE5_9FIRM</name>
<protein>
    <submittedName>
        <fullName evidence="1">Uncharacterized protein</fullName>
    </submittedName>
</protein>
<proteinExistence type="predicted"/>
<gene>
    <name evidence="1" type="ORF">B5E75_07260</name>
</gene>
<dbReference type="Proteomes" id="UP000195305">
    <property type="component" value="Unassembled WGS sequence"/>
</dbReference>